<dbReference type="Proteomes" id="UP000054560">
    <property type="component" value="Unassembled WGS sequence"/>
</dbReference>
<comment type="catalytic activity">
    <reaction evidence="14">
        <text>Ca(2+)(in) = Ca(2+)(out)</text>
        <dbReference type="Rhea" id="RHEA:29671"/>
        <dbReference type="ChEBI" id="CHEBI:29108"/>
    </reaction>
</comment>
<evidence type="ECO:0000256" key="4">
    <source>
        <dbReference type="ARBA" id="ARBA00022568"/>
    </source>
</evidence>
<keyword evidence="9 15" id="KW-1133">Transmembrane helix</keyword>
<proteinExistence type="inferred from homology"/>
<evidence type="ECO:0000313" key="18">
    <source>
        <dbReference type="Proteomes" id="UP000054560"/>
    </source>
</evidence>
<keyword evidence="10" id="KW-0406">Ion transport</keyword>
<gene>
    <name evidence="17" type="ORF">SARC_06026</name>
</gene>
<sequence>ELVDRAQTRLNLIEKQLEPMEKSVMDARASAHRWTDTWLWGGLVVMSTQFGILARMTWWEYSWDVVEPITYFVTFGTVISTYAMYCITRTSTDYSNLSDRKYLQVLHQNQKSGKTILADVGLLAGCYSLPTMGLQYDTPFDKRVRISPHLAKV</sequence>
<name>A0A0L0FYG0_9EUKA</name>
<evidence type="ECO:0000313" key="17">
    <source>
        <dbReference type="EMBL" id="KNC81654.1"/>
    </source>
</evidence>
<evidence type="ECO:0000256" key="2">
    <source>
        <dbReference type="ARBA" id="ARBA00005653"/>
    </source>
</evidence>
<keyword evidence="7" id="KW-0999">Mitochondrion inner membrane</keyword>
<dbReference type="PANTHER" id="PTHR13462:SF10">
    <property type="entry name" value="CALCIUM UNIPORTER PROTEIN, MITOCHONDRIAL"/>
    <property type="match status" value="1"/>
</dbReference>
<dbReference type="STRING" id="667725.A0A0L0FYG0"/>
<evidence type="ECO:0000256" key="9">
    <source>
        <dbReference type="ARBA" id="ARBA00022989"/>
    </source>
</evidence>
<organism evidence="17 18">
    <name type="scientific">Sphaeroforma arctica JP610</name>
    <dbReference type="NCBI Taxonomy" id="667725"/>
    <lineage>
        <taxon>Eukaryota</taxon>
        <taxon>Ichthyosporea</taxon>
        <taxon>Ichthyophonida</taxon>
        <taxon>Sphaeroforma</taxon>
    </lineage>
</organism>
<evidence type="ECO:0000256" key="15">
    <source>
        <dbReference type="SAM" id="Phobius"/>
    </source>
</evidence>
<dbReference type="eggNOG" id="KOG2966">
    <property type="taxonomic scope" value="Eukaryota"/>
</dbReference>
<keyword evidence="6 15" id="KW-0812">Transmembrane</keyword>
<dbReference type="EMBL" id="KQ242010">
    <property type="protein sequence ID" value="KNC81654.1"/>
    <property type="molecule type" value="Genomic_DNA"/>
</dbReference>
<evidence type="ECO:0000256" key="3">
    <source>
        <dbReference type="ARBA" id="ARBA00022448"/>
    </source>
</evidence>
<dbReference type="InterPro" id="IPR039055">
    <property type="entry name" value="MCU_fam"/>
</dbReference>
<dbReference type="GO" id="GO:0036444">
    <property type="term" value="P:calcium import into the mitochondrion"/>
    <property type="evidence" value="ECO:0007669"/>
    <property type="project" value="TreeGrafter"/>
</dbReference>
<keyword evidence="4" id="KW-0109">Calcium transport</keyword>
<dbReference type="Pfam" id="PF04678">
    <property type="entry name" value="MCU"/>
    <property type="match status" value="1"/>
</dbReference>
<comment type="subcellular location">
    <subcellularLocation>
        <location evidence="1">Mitochondrion inner membrane</location>
        <topology evidence="1">Multi-pass membrane protein</topology>
    </subcellularLocation>
</comment>
<feature type="transmembrane region" description="Helical" evidence="15">
    <location>
        <begin position="69"/>
        <end position="87"/>
    </location>
</feature>
<dbReference type="RefSeq" id="XP_014155556.1">
    <property type="nucleotide sequence ID" value="XM_014300081.1"/>
</dbReference>
<evidence type="ECO:0000256" key="1">
    <source>
        <dbReference type="ARBA" id="ARBA00004448"/>
    </source>
</evidence>
<dbReference type="GO" id="GO:0051560">
    <property type="term" value="P:mitochondrial calcium ion homeostasis"/>
    <property type="evidence" value="ECO:0007669"/>
    <property type="project" value="InterPro"/>
</dbReference>
<evidence type="ECO:0000256" key="10">
    <source>
        <dbReference type="ARBA" id="ARBA00023065"/>
    </source>
</evidence>
<feature type="transmembrane region" description="Helical" evidence="15">
    <location>
        <begin position="38"/>
        <end position="57"/>
    </location>
</feature>
<keyword evidence="5" id="KW-0107">Calcium channel</keyword>
<keyword evidence="11" id="KW-0496">Mitochondrion</keyword>
<keyword evidence="12 15" id="KW-0472">Membrane</keyword>
<keyword evidence="13" id="KW-0407">Ion channel</keyword>
<feature type="domain" description="Calcium uniporter protein C-terminal" evidence="16">
    <location>
        <begin position="6"/>
        <end position="112"/>
    </location>
</feature>
<evidence type="ECO:0000256" key="11">
    <source>
        <dbReference type="ARBA" id="ARBA00023128"/>
    </source>
</evidence>
<keyword evidence="8" id="KW-0106">Calcium</keyword>
<reference evidence="17 18" key="1">
    <citation type="submission" date="2011-02" db="EMBL/GenBank/DDBJ databases">
        <title>The Genome Sequence of Sphaeroforma arctica JP610.</title>
        <authorList>
            <consortium name="The Broad Institute Genome Sequencing Platform"/>
            <person name="Russ C."/>
            <person name="Cuomo C."/>
            <person name="Young S.K."/>
            <person name="Zeng Q."/>
            <person name="Gargeya S."/>
            <person name="Alvarado L."/>
            <person name="Berlin A."/>
            <person name="Chapman S.B."/>
            <person name="Chen Z."/>
            <person name="Freedman E."/>
            <person name="Gellesch M."/>
            <person name="Goldberg J."/>
            <person name="Griggs A."/>
            <person name="Gujja S."/>
            <person name="Heilman E."/>
            <person name="Heiman D."/>
            <person name="Howarth C."/>
            <person name="Mehta T."/>
            <person name="Neiman D."/>
            <person name="Pearson M."/>
            <person name="Roberts A."/>
            <person name="Saif S."/>
            <person name="Shea T."/>
            <person name="Shenoy N."/>
            <person name="Sisk P."/>
            <person name="Stolte C."/>
            <person name="Sykes S."/>
            <person name="White J."/>
            <person name="Yandava C."/>
            <person name="Burger G."/>
            <person name="Gray M.W."/>
            <person name="Holland P.W.H."/>
            <person name="King N."/>
            <person name="Lang F.B.F."/>
            <person name="Roger A.J."/>
            <person name="Ruiz-Trillo I."/>
            <person name="Haas B."/>
            <person name="Nusbaum C."/>
            <person name="Birren B."/>
        </authorList>
    </citation>
    <scope>NUCLEOTIDE SEQUENCE [LARGE SCALE GENOMIC DNA]</scope>
    <source>
        <strain evidence="17 18">JP610</strain>
    </source>
</reference>
<protein>
    <recommendedName>
        <fullName evidence="16">Calcium uniporter protein C-terminal domain-containing protein</fullName>
    </recommendedName>
</protein>
<evidence type="ECO:0000256" key="14">
    <source>
        <dbReference type="ARBA" id="ARBA00036634"/>
    </source>
</evidence>
<dbReference type="PANTHER" id="PTHR13462">
    <property type="entry name" value="CALCIUM UNIPORTER PROTEIN, MITOCHONDRIAL"/>
    <property type="match status" value="1"/>
</dbReference>
<dbReference type="GeneID" id="25906530"/>
<evidence type="ECO:0000256" key="6">
    <source>
        <dbReference type="ARBA" id="ARBA00022692"/>
    </source>
</evidence>
<evidence type="ECO:0000256" key="13">
    <source>
        <dbReference type="ARBA" id="ARBA00023303"/>
    </source>
</evidence>
<keyword evidence="18" id="KW-1185">Reference proteome</keyword>
<comment type="similarity">
    <text evidence="2">Belongs to the MCU (TC 1.A.77) family.</text>
</comment>
<dbReference type="OrthoDB" id="278338at2759"/>
<dbReference type="GO" id="GO:0005262">
    <property type="term" value="F:calcium channel activity"/>
    <property type="evidence" value="ECO:0007669"/>
    <property type="project" value="UniProtKB-KW"/>
</dbReference>
<evidence type="ECO:0000256" key="8">
    <source>
        <dbReference type="ARBA" id="ARBA00022837"/>
    </source>
</evidence>
<evidence type="ECO:0000256" key="7">
    <source>
        <dbReference type="ARBA" id="ARBA00022792"/>
    </source>
</evidence>
<evidence type="ECO:0000256" key="5">
    <source>
        <dbReference type="ARBA" id="ARBA00022673"/>
    </source>
</evidence>
<dbReference type="GO" id="GO:1990246">
    <property type="term" value="C:uniplex complex"/>
    <property type="evidence" value="ECO:0007669"/>
    <property type="project" value="TreeGrafter"/>
</dbReference>
<dbReference type="GO" id="GO:0015292">
    <property type="term" value="F:uniporter activity"/>
    <property type="evidence" value="ECO:0007669"/>
    <property type="project" value="TreeGrafter"/>
</dbReference>
<dbReference type="InterPro" id="IPR006769">
    <property type="entry name" value="MCU_C"/>
</dbReference>
<evidence type="ECO:0000259" key="16">
    <source>
        <dbReference type="Pfam" id="PF04678"/>
    </source>
</evidence>
<dbReference type="AlphaFoldDB" id="A0A0L0FYG0"/>
<evidence type="ECO:0000256" key="12">
    <source>
        <dbReference type="ARBA" id="ARBA00023136"/>
    </source>
</evidence>
<keyword evidence="3" id="KW-0813">Transport</keyword>
<feature type="non-terminal residue" evidence="17">
    <location>
        <position position="1"/>
    </location>
</feature>
<accession>A0A0L0FYG0</accession>